<protein>
    <submittedName>
        <fullName evidence="2">Uncharacterized protein</fullName>
    </submittedName>
</protein>
<comment type="caution">
    <text evidence="2">The sequence shown here is derived from an EMBL/GenBank/DDBJ whole genome shotgun (WGS) entry which is preliminary data.</text>
</comment>
<accession>A0A975WV98</accession>
<evidence type="ECO:0000313" key="3">
    <source>
        <dbReference type="Proteomes" id="UP000256780"/>
    </source>
</evidence>
<dbReference type="Proteomes" id="UP000256780">
    <property type="component" value="Chromosome CBM2587_a"/>
</dbReference>
<gene>
    <name evidence="2" type="ORF">CBM2587_A160025</name>
</gene>
<evidence type="ECO:0000313" key="2">
    <source>
        <dbReference type="EMBL" id="SOY46148.1"/>
    </source>
</evidence>
<organism evidence="2 3">
    <name type="scientific">Cupriavidus taiwanensis</name>
    <dbReference type="NCBI Taxonomy" id="164546"/>
    <lineage>
        <taxon>Bacteria</taxon>
        <taxon>Pseudomonadati</taxon>
        <taxon>Pseudomonadota</taxon>
        <taxon>Betaproteobacteria</taxon>
        <taxon>Burkholderiales</taxon>
        <taxon>Burkholderiaceae</taxon>
        <taxon>Cupriavidus</taxon>
    </lineage>
</organism>
<name>A0A975WV98_9BURK</name>
<dbReference type="AlphaFoldDB" id="A0A975WV98"/>
<proteinExistence type="predicted"/>
<evidence type="ECO:0000256" key="1">
    <source>
        <dbReference type="SAM" id="MobiDB-lite"/>
    </source>
</evidence>
<reference evidence="2 3" key="1">
    <citation type="submission" date="2018-01" db="EMBL/GenBank/DDBJ databases">
        <authorList>
            <person name="Clerissi C."/>
        </authorList>
    </citation>
    <scope>NUCLEOTIDE SEQUENCE [LARGE SCALE GENOMIC DNA]</scope>
    <source>
        <strain evidence="2">Cupriavidus sp. LMG 19464</strain>
    </source>
</reference>
<feature type="region of interest" description="Disordered" evidence="1">
    <location>
        <begin position="51"/>
        <end position="95"/>
    </location>
</feature>
<sequence length="95" mass="10760">MAEMVDMEPMTQARPSKQGWQLIQHGKLNAKRGVGREIPAARPLKCQREDRIVRSGDASSSAGGRHRQNWRWGPRCIVGRGDGRPWPGHGQPRRR</sequence>
<dbReference type="EMBL" id="OFSQ01000008">
    <property type="protein sequence ID" value="SOY46148.1"/>
    <property type="molecule type" value="Genomic_DNA"/>
</dbReference>